<protein>
    <submittedName>
        <fullName evidence="2">Uncharacterized protein</fullName>
    </submittedName>
</protein>
<evidence type="ECO:0000256" key="1">
    <source>
        <dbReference type="SAM" id="MobiDB-lite"/>
    </source>
</evidence>
<reference evidence="2 3" key="1">
    <citation type="submission" date="2020-09" db="EMBL/GenBank/DDBJ databases">
        <title>De no assembly of potato wild relative species, Solanum commersonii.</title>
        <authorList>
            <person name="Cho K."/>
        </authorList>
    </citation>
    <scope>NUCLEOTIDE SEQUENCE [LARGE SCALE GENOMIC DNA]</scope>
    <source>
        <strain evidence="2">LZ3.2</strain>
        <tissue evidence="2">Leaf</tissue>
    </source>
</reference>
<dbReference type="AlphaFoldDB" id="A0A9J6AWV0"/>
<proteinExistence type="predicted"/>
<evidence type="ECO:0000313" key="3">
    <source>
        <dbReference type="Proteomes" id="UP000824120"/>
    </source>
</evidence>
<dbReference type="EMBL" id="JACXVP010000001">
    <property type="protein sequence ID" value="KAG5628599.1"/>
    <property type="molecule type" value="Genomic_DNA"/>
</dbReference>
<sequence>MNDNETVLREDSGLLKCNSPKHKTLKAQSAHRPKPAKQKKIRIGHKVESRTDYINATKLVCLVCSIYISSNILKNIDTDRVKLDFFTINLTSF</sequence>
<comment type="caution">
    <text evidence="2">The sequence shown here is derived from an EMBL/GenBank/DDBJ whole genome shotgun (WGS) entry which is preliminary data.</text>
</comment>
<feature type="region of interest" description="Disordered" evidence="1">
    <location>
        <begin position="23"/>
        <end position="42"/>
    </location>
</feature>
<name>A0A9J6AWV0_SOLCO</name>
<accession>A0A9J6AWV0</accession>
<dbReference type="Proteomes" id="UP000824120">
    <property type="component" value="Chromosome 1"/>
</dbReference>
<evidence type="ECO:0000313" key="2">
    <source>
        <dbReference type="EMBL" id="KAG5628599.1"/>
    </source>
</evidence>
<keyword evidence="3" id="KW-1185">Reference proteome</keyword>
<organism evidence="2 3">
    <name type="scientific">Solanum commersonii</name>
    <name type="common">Commerson's wild potato</name>
    <name type="synonym">Commerson's nightshade</name>
    <dbReference type="NCBI Taxonomy" id="4109"/>
    <lineage>
        <taxon>Eukaryota</taxon>
        <taxon>Viridiplantae</taxon>
        <taxon>Streptophyta</taxon>
        <taxon>Embryophyta</taxon>
        <taxon>Tracheophyta</taxon>
        <taxon>Spermatophyta</taxon>
        <taxon>Magnoliopsida</taxon>
        <taxon>eudicotyledons</taxon>
        <taxon>Gunneridae</taxon>
        <taxon>Pentapetalae</taxon>
        <taxon>asterids</taxon>
        <taxon>lamiids</taxon>
        <taxon>Solanales</taxon>
        <taxon>Solanaceae</taxon>
        <taxon>Solanoideae</taxon>
        <taxon>Solaneae</taxon>
        <taxon>Solanum</taxon>
    </lineage>
</organism>
<gene>
    <name evidence="2" type="ORF">H5410_000316</name>
</gene>